<dbReference type="AlphaFoldDB" id="A0A4Y2I0I7"/>
<dbReference type="Gene3D" id="1.10.10.1450">
    <property type="match status" value="1"/>
</dbReference>
<accession>A0A4Y2I0I7</accession>
<comment type="caution">
    <text evidence="1">The sequence shown here is derived from an EMBL/GenBank/DDBJ whole genome shotgun (WGS) entry which is preliminary data.</text>
</comment>
<dbReference type="Proteomes" id="UP000499080">
    <property type="component" value="Unassembled WGS sequence"/>
</dbReference>
<evidence type="ECO:0000313" key="1">
    <source>
        <dbReference type="EMBL" id="GBM71354.1"/>
    </source>
</evidence>
<protein>
    <recommendedName>
        <fullName evidence="3">Mos1 transposase HTH domain-containing protein</fullName>
    </recommendedName>
</protein>
<proteinExistence type="predicted"/>
<keyword evidence="2" id="KW-1185">Reference proteome</keyword>
<dbReference type="OrthoDB" id="8056713at2759"/>
<name>A0A4Y2I0I7_ARAVE</name>
<evidence type="ECO:0000313" key="2">
    <source>
        <dbReference type="Proteomes" id="UP000499080"/>
    </source>
</evidence>
<reference evidence="1 2" key="1">
    <citation type="journal article" date="2019" name="Sci. Rep.">
        <title>Orb-weaving spider Araneus ventricosus genome elucidates the spidroin gene catalogue.</title>
        <authorList>
            <person name="Kono N."/>
            <person name="Nakamura H."/>
            <person name="Ohtoshi R."/>
            <person name="Moran D.A.P."/>
            <person name="Shinohara A."/>
            <person name="Yoshida Y."/>
            <person name="Fujiwara M."/>
            <person name="Mori M."/>
            <person name="Tomita M."/>
            <person name="Arakawa K."/>
        </authorList>
    </citation>
    <scope>NUCLEOTIDE SEQUENCE [LARGE SCALE GENOMIC DNA]</scope>
</reference>
<dbReference type="EMBL" id="BGPR01002308">
    <property type="protein sequence ID" value="GBM71354.1"/>
    <property type="molecule type" value="Genomic_DNA"/>
</dbReference>
<sequence length="86" mass="10081">MPCHGSENKLHNHRRQIFKNVHKSDICMQNYGDFRAKKEHFLEVLLLYFIVKKNADESYRILRDAYGEDASHHRKTRVNAGLNGLG</sequence>
<gene>
    <name evidence="1" type="ORF">AVEN_4662_1</name>
</gene>
<organism evidence="1 2">
    <name type="scientific">Araneus ventricosus</name>
    <name type="common">Orbweaver spider</name>
    <name type="synonym">Epeira ventricosa</name>
    <dbReference type="NCBI Taxonomy" id="182803"/>
    <lineage>
        <taxon>Eukaryota</taxon>
        <taxon>Metazoa</taxon>
        <taxon>Ecdysozoa</taxon>
        <taxon>Arthropoda</taxon>
        <taxon>Chelicerata</taxon>
        <taxon>Arachnida</taxon>
        <taxon>Araneae</taxon>
        <taxon>Araneomorphae</taxon>
        <taxon>Entelegynae</taxon>
        <taxon>Araneoidea</taxon>
        <taxon>Araneidae</taxon>
        <taxon>Araneus</taxon>
    </lineage>
</organism>
<evidence type="ECO:0008006" key="3">
    <source>
        <dbReference type="Google" id="ProtNLM"/>
    </source>
</evidence>